<evidence type="ECO:0000256" key="1">
    <source>
        <dbReference type="SAM" id="Coils"/>
    </source>
</evidence>
<keyword evidence="1" id="KW-0175">Coiled coil</keyword>
<dbReference type="EMBL" id="UYWX01023262">
    <property type="protein sequence ID" value="VDM36204.1"/>
    <property type="molecule type" value="Genomic_DNA"/>
</dbReference>
<evidence type="ECO:0000313" key="4">
    <source>
        <dbReference type="WBParaSite" id="TTAC_0001124001-mRNA-1"/>
    </source>
</evidence>
<evidence type="ECO:0000313" key="2">
    <source>
        <dbReference type="EMBL" id="VDM36204.1"/>
    </source>
</evidence>
<dbReference type="GO" id="GO:1990112">
    <property type="term" value="C:RQC complex"/>
    <property type="evidence" value="ECO:0007669"/>
    <property type="project" value="TreeGrafter"/>
</dbReference>
<accession>A0A0R3XCG3</accession>
<reference evidence="4" key="1">
    <citation type="submission" date="2017-02" db="UniProtKB">
        <authorList>
            <consortium name="WormBaseParasite"/>
        </authorList>
    </citation>
    <scope>IDENTIFICATION</scope>
</reference>
<dbReference type="PANTHER" id="PTHR15239:SF6">
    <property type="entry name" value="RIBOSOME QUALITY CONTROL COMPLEX SUBUNIT NEMF"/>
    <property type="match status" value="1"/>
</dbReference>
<dbReference type="Pfam" id="PF05833">
    <property type="entry name" value="NFACT_N"/>
    <property type="match status" value="2"/>
</dbReference>
<name>A0A0R3XCG3_HYDTA</name>
<protein>
    <submittedName>
        <fullName evidence="4">NTP_transf_2 domain-containing protein</fullName>
    </submittedName>
</protein>
<reference evidence="2 3" key="2">
    <citation type="submission" date="2018-11" db="EMBL/GenBank/DDBJ databases">
        <authorList>
            <consortium name="Pathogen Informatics"/>
        </authorList>
    </citation>
    <scope>NUCLEOTIDE SEQUENCE [LARGE SCALE GENOMIC DNA]</scope>
</reference>
<sequence>MNLTSFSWPKNTMPLAFTMKLRKHIKNKKISDIQQLGIDRLVDITFGFEQYAFHLLVELYGKGNIFLTDANYIILHLLRARTDADQDVRYATRERFPIELARPIPEALVDLSDSSGLENLTQTVADLLVNASGPWNIDLPAEDAQRLPVTSVLSNAFSYGTGLIEHCCFLAGISTTRRGKAAENSDVDFQIPSDPNACRLEYSSKIARALRDVLSHISGAKSIKDDGSTSTPAVILGVPNPAEPGKLNKYDSYYPLRFAHLSSKPGIEFASFNKAVDEFYSSIEIQRNEVQSIQTAKSANKKVENIKRDQEQRLKALREEQIADNQKAQLLEMNMDLVDKAIMTLNSAIANQTSWRVLEEVLEKQKERGDDPVANCIVRLQLASNQAVLRLTDLYADDEDEEATTVEVLVDLDSTAFQNAKKHVNLPLI</sequence>
<dbReference type="Proteomes" id="UP000274429">
    <property type="component" value="Unassembled WGS sequence"/>
</dbReference>
<dbReference type="STRING" id="6205.A0A0R3XCG3"/>
<dbReference type="GO" id="GO:0000049">
    <property type="term" value="F:tRNA binding"/>
    <property type="evidence" value="ECO:0007669"/>
    <property type="project" value="TreeGrafter"/>
</dbReference>
<dbReference type="Gene3D" id="2.30.310.10">
    <property type="entry name" value="ibrinogen binding protein from staphylococcus aureus domain"/>
    <property type="match status" value="1"/>
</dbReference>
<dbReference type="GO" id="GO:0043023">
    <property type="term" value="F:ribosomal large subunit binding"/>
    <property type="evidence" value="ECO:0007669"/>
    <property type="project" value="TreeGrafter"/>
</dbReference>
<gene>
    <name evidence="2" type="ORF">TTAC_LOCUS11224</name>
</gene>
<dbReference type="GO" id="GO:1990116">
    <property type="term" value="P:ribosome-associated ubiquitin-dependent protein catabolic process"/>
    <property type="evidence" value="ECO:0007669"/>
    <property type="project" value="TreeGrafter"/>
</dbReference>
<evidence type="ECO:0000313" key="3">
    <source>
        <dbReference type="Proteomes" id="UP000274429"/>
    </source>
</evidence>
<dbReference type="InterPro" id="IPR051608">
    <property type="entry name" value="RQC_Subunit_NEMF"/>
</dbReference>
<organism evidence="4">
    <name type="scientific">Hydatigena taeniaeformis</name>
    <name type="common">Feline tapeworm</name>
    <name type="synonym">Taenia taeniaeformis</name>
    <dbReference type="NCBI Taxonomy" id="6205"/>
    <lineage>
        <taxon>Eukaryota</taxon>
        <taxon>Metazoa</taxon>
        <taxon>Spiralia</taxon>
        <taxon>Lophotrochozoa</taxon>
        <taxon>Platyhelminthes</taxon>
        <taxon>Cestoda</taxon>
        <taxon>Eucestoda</taxon>
        <taxon>Cyclophyllidea</taxon>
        <taxon>Taeniidae</taxon>
        <taxon>Hydatigera</taxon>
    </lineage>
</organism>
<dbReference type="OrthoDB" id="207084at2759"/>
<dbReference type="GO" id="GO:0072344">
    <property type="term" value="P:rescue of stalled ribosome"/>
    <property type="evidence" value="ECO:0007669"/>
    <property type="project" value="TreeGrafter"/>
</dbReference>
<keyword evidence="3" id="KW-1185">Reference proteome</keyword>
<proteinExistence type="predicted"/>
<feature type="coiled-coil region" evidence="1">
    <location>
        <begin position="293"/>
        <end position="320"/>
    </location>
</feature>
<dbReference type="PANTHER" id="PTHR15239">
    <property type="entry name" value="NUCLEAR EXPORT MEDIATOR FACTOR NEMF"/>
    <property type="match status" value="1"/>
</dbReference>
<dbReference type="AlphaFoldDB" id="A0A0R3XCG3"/>
<dbReference type="WBParaSite" id="TTAC_0001124001-mRNA-1">
    <property type="protein sequence ID" value="TTAC_0001124001-mRNA-1"/>
    <property type="gene ID" value="TTAC_0001124001"/>
</dbReference>